<comment type="caution">
    <text evidence="7">The sequence shown here is derived from an EMBL/GenBank/DDBJ whole genome shotgun (WGS) entry which is preliminary data.</text>
</comment>
<evidence type="ECO:0000259" key="4">
    <source>
        <dbReference type="Pfam" id="PF25917"/>
    </source>
</evidence>
<proteinExistence type="inferred from homology"/>
<evidence type="ECO:0000256" key="2">
    <source>
        <dbReference type="ARBA" id="ARBA00022448"/>
    </source>
</evidence>
<accession>A0A8S8X676</accession>
<evidence type="ECO:0000313" key="7">
    <source>
        <dbReference type="EMBL" id="GIL38043.1"/>
    </source>
</evidence>
<evidence type="ECO:0000259" key="5">
    <source>
        <dbReference type="Pfam" id="PF25954"/>
    </source>
</evidence>
<dbReference type="Gene3D" id="2.40.50.100">
    <property type="match status" value="1"/>
</dbReference>
<dbReference type="Gene3D" id="1.10.287.470">
    <property type="entry name" value="Helix hairpin bin"/>
    <property type="match status" value="1"/>
</dbReference>
<feature type="domain" description="YknX-like C-terminal permuted SH3-like" evidence="6">
    <location>
        <begin position="284"/>
        <end position="350"/>
    </location>
</feature>
<reference evidence="7" key="1">
    <citation type="submission" date="2021-02" db="EMBL/GenBank/DDBJ databases">
        <title>Genome sequence of Rhodospirillales sp. strain TMPK1 isolated from soil.</title>
        <authorList>
            <person name="Nakai R."/>
            <person name="Kusada H."/>
            <person name="Tamaki H."/>
        </authorList>
    </citation>
    <scope>NUCLEOTIDE SEQUENCE</scope>
    <source>
        <strain evidence="7">TMPK1</strain>
    </source>
</reference>
<dbReference type="InterPro" id="IPR058792">
    <property type="entry name" value="Beta-barrel_RND_2"/>
</dbReference>
<feature type="domain" description="CusB-like beta-barrel" evidence="5">
    <location>
        <begin position="203"/>
        <end position="276"/>
    </location>
</feature>
<name>A0A8S8X676_9PROT</name>
<dbReference type="PANTHER" id="PTHR30469">
    <property type="entry name" value="MULTIDRUG RESISTANCE PROTEIN MDTA"/>
    <property type="match status" value="1"/>
</dbReference>
<dbReference type="InterPro" id="IPR058624">
    <property type="entry name" value="MdtA-like_HH"/>
</dbReference>
<dbReference type="Gene3D" id="2.40.420.20">
    <property type="match status" value="1"/>
</dbReference>
<sequence length="365" mass="38625">MPTFFRRQTVLPACIVVAVAGGAWLYASRGASAPTGPAAPQPITVAVVTATRGPINVEFEAVGSLRANEAVTVTAKVPGIVREISFNETDEIRAGQVLVRLDDEEARANLAVAEAARRNAVQLLERAKALVSTQAVSRSRVDELQAQLDSASAQVHATEARVRDLTMVAPFAGKTGLRRVSLGALIAPGTEITTLDDISVMRLEFAVPDSLLANVAPGQVVKAYLGDGSDARAVTGTVRAVDTRLSAGSRQAMVQASLPNESRNLRPGMFLRVRLELSRRDNVVLVPEEALVTSSGTQFVYVVQNGKAVRRPVTIGSTVDGLAEVRKGVEEGEQIVTRGTIKLRDGAPVKLEPARTSNVVAARLG</sequence>
<dbReference type="GO" id="GO:1990281">
    <property type="term" value="C:efflux pump complex"/>
    <property type="evidence" value="ECO:0007669"/>
    <property type="project" value="TreeGrafter"/>
</dbReference>
<dbReference type="SUPFAM" id="SSF111369">
    <property type="entry name" value="HlyD-like secretion proteins"/>
    <property type="match status" value="1"/>
</dbReference>
<dbReference type="GO" id="GO:0015562">
    <property type="term" value="F:efflux transmembrane transporter activity"/>
    <property type="evidence" value="ECO:0007669"/>
    <property type="project" value="TreeGrafter"/>
</dbReference>
<dbReference type="NCBIfam" id="TIGR01730">
    <property type="entry name" value="RND_mfp"/>
    <property type="match status" value="1"/>
</dbReference>
<evidence type="ECO:0000313" key="8">
    <source>
        <dbReference type="Proteomes" id="UP000681075"/>
    </source>
</evidence>
<evidence type="ECO:0000259" key="3">
    <source>
        <dbReference type="Pfam" id="PF25876"/>
    </source>
</evidence>
<comment type="similarity">
    <text evidence="1">Belongs to the membrane fusion protein (MFP) (TC 8.A.1) family.</text>
</comment>
<dbReference type="Pfam" id="PF25876">
    <property type="entry name" value="HH_MFP_RND"/>
    <property type="match status" value="1"/>
</dbReference>
<dbReference type="InterPro" id="IPR006143">
    <property type="entry name" value="RND_pump_MFP"/>
</dbReference>
<dbReference type="EMBL" id="BOPV01000001">
    <property type="protein sequence ID" value="GIL38043.1"/>
    <property type="molecule type" value="Genomic_DNA"/>
</dbReference>
<dbReference type="InterPro" id="IPR058625">
    <property type="entry name" value="MdtA-like_BSH"/>
</dbReference>
<evidence type="ECO:0000259" key="6">
    <source>
        <dbReference type="Pfam" id="PF25989"/>
    </source>
</evidence>
<protein>
    <submittedName>
        <fullName evidence="7">MexH family multidrug efflux RND transporter periplasmic adaptor subunit</fullName>
    </submittedName>
</protein>
<dbReference type="Gene3D" id="2.40.30.170">
    <property type="match status" value="1"/>
</dbReference>
<evidence type="ECO:0000256" key="1">
    <source>
        <dbReference type="ARBA" id="ARBA00009477"/>
    </source>
</evidence>
<dbReference type="InterPro" id="IPR058637">
    <property type="entry name" value="YknX-like_C"/>
</dbReference>
<organism evidence="7 8">
    <name type="scientific">Roseiterribacter gracilis</name>
    <dbReference type="NCBI Taxonomy" id="2812848"/>
    <lineage>
        <taxon>Bacteria</taxon>
        <taxon>Pseudomonadati</taxon>
        <taxon>Pseudomonadota</taxon>
        <taxon>Alphaproteobacteria</taxon>
        <taxon>Rhodospirillales</taxon>
        <taxon>Roseiterribacteraceae</taxon>
        <taxon>Roseiterribacter</taxon>
    </lineage>
</organism>
<keyword evidence="2" id="KW-0813">Transport</keyword>
<feature type="domain" description="Multidrug resistance protein MdtA-like barrel-sandwich hybrid" evidence="4">
    <location>
        <begin position="70"/>
        <end position="190"/>
    </location>
</feature>
<gene>
    <name evidence="7" type="ORF">TMPK1_02800</name>
</gene>
<dbReference type="AlphaFoldDB" id="A0A8S8X676"/>
<dbReference type="FunFam" id="2.40.420.20:FF:000006">
    <property type="entry name" value="RND family efflux transporter MFP subunit"/>
    <property type="match status" value="1"/>
</dbReference>
<dbReference type="Pfam" id="PF25954">
    <property type="entry name" value="Beta-barrel_RND_2"/>
    <property type="match status" value="1"/>
</dbReference>
<feature type="domain" description="Multidrug resistance protein MdtA-like alpha-helical hairpin" evidence="3">
    <location>
        <begin position="104"/>
        <end position="162"/>
    </location>
</feature>
<dbReference type="RefSeq" id="WP_420240958.1">
    <property type="nucleotide sequence ID" value="NZ_BOPV01000001.1"/>
</dbReference>
<keyword evidence="8" id="KW-1185">Reference proteome</keyword>
<dbReference type="Pfam" id="PF25989">
    <property type="entry name" value="YknX_C"/>
    <property type="match status" value="1"/>
</dbReference>
<dbReference type="Pfam" id="PF25917">
    <property type="entry name" value="BSH_RND"/>
    <property type="match status" value="1"/>
</dbReference>
<dbReference type="PANTHER" id="PTHR30469:SF16">
    <property type="entry name" value="HAE1 FAMILY EFFLUX PUMP MFP COMPONENT"/>
    <property type="match status" value="1"/>
</dbReference>
<dbReference type="Proteomes" id="UP000681075">
    <property type="component" value="Unassembled WGS sequence"/>
</dbReference>